<keyword evidence="3 5" id="KW-1133">Transmembrane helix</keyword>
<evidence type="ECO:0000256" key="2">
    <source>
        <dbReference type="ARBA" id="ARBA00022692"/>
    </source>
</evidence>
<dbReference type="Proteomes" id="UP001193389">
    <property type="component" value="Chromosome"/>
</dbReference>
<dbReference type="AlphaFoldDB" id="A0A5K7SE17"/>
<dbReference type="GO" id="GO:0016020">
    <property type="term" value="C:membrane"/>
    <property type="evidence" value="ECO:0007669"/>
    <property type="project" value="UniProtKB-SubCell"/>
</dbReference>
<keyword evidence="4 5" id="KW-0472">Membrane</keyword>
<evidence type="ECO:0000256" key="4">
    <source>
        <dbReference type="ARBA" id="ARBA00023136"/>
    </source>
</evidence>
<evidence type="ECO:0000313" key="7">
    <source>
        <dbReference type="Proteomes" id="UP001193389"/>
    </source>
</evidence>
<proteinExistence type="predicted"/>
<evidence type="ECO:0000256" key="3">
    <source>
        <dbReference type="ARBA" id="ARBA00022989"/>
    </source>
</evidence>
<evidence type="ECO:0000256" key="5">
    <source>
        <dbReference type="SAM" id="Phobius"/>
    </source>
</evidence>
<protein>
    <submittedName>
        <fullName evidence="6">Cobalt-zinc-cadmium resistance protein CzcD</fullName>
    </submittedName>
</protein>
<evidence type="ECO:0000256" key="1">
    <source>
        <dbReference type="ARBA" id="ARBA00004141"/>
    </source>
</evidence>
<reference evidence="6" key="1">
    <citation type="journal article" date="2020" name="Int. J. Syst. Evol. Microbiol.">
        <title>Aquipluma nitroreducens gen. nov. sp. nov., a novel facultatively anaerobic bacterium isolated from a freshwater lake.</title>
        <authorList>
            <person name="Watanabe M."/>
            <person name="Kojima H."/>
            <person name="Fukui M."/>
        </authorList>
    </citation>
    <scope>NUCLEOTIDE SEQUENCE</scope>
    <source>
        <strain evidence="6">MeG22</strain>
    </source>
</reference>
<feature type="transmembrane region" description="Helical" evidence="5">
    <location>
        <begin position="7"/>
        <end position="25"/>
    </location>
</feature>
<name>A0A5K7SE17_9BACT</name>
<dbReference type="SUPFAM" id="SSF161111">
    <property type="entry name" value="Cation efflux protein transmembrane domain-like"/>
    <property type="match status" value="1"/>
</dbReference>
<keyword evidence="2 5" id="KW-0812">Transmembrane</keyword>
<organism evidence="6 7">
    <name type="scientific">Aquipluma nitroreducens</name>
    <dbReference type="NCBI Taxonomy" id="2010828"/>
    <lineage>
        <taxon>Bacteria</taxon>
        <taxon>Pseudomonadati</taxon>
        <taxon>Bacteroidota</taxon>
        <taxon>Bacteroidia</taxon>
        <taxon>Marinilabiliales</taxon>
        <taxon>Prolixibacteraceae</taxon>
        <taxon>Aquipluma</taxon>
    </lineage>
</organism>
<sequence>MIFTSNDVIINAGVVLAGILVLLTDSKYPDLIIGVIIFLIVTRGAFKILKLGK</sequence>
<accession>A0A5K7SE17</accession>
<gene>
    <name evidence="6" type="ORF">AQPE_4040</name>
</gene>
<evidence type="ECO:0000313" key="6">
    <source>
        <dbReference type="EMBL" id="BBE19852.1"/>
    </source>
</evidence>
<dbReference type="InterPro" id="IPR027469">
    <property type="entry name" value="Cation_efflux_TMD_sf"/>
</dbReference>
<feature type="transmembrane region" description="Helical" evidence="5">
    <location>
        <begin position="31"/>
        <end position="49"/>
    </location>
</feature>
<dbReference type="EMBL" id="AP018694">
    <property type="protein sequence ID" value="BBE19852.1"/>
    <property type="molecule type" value="Genomic_DNA"/>
</dbReference>
<dbReference type="KEGG" id="anf:AQPE_4040"/>
<keyword evidence="7" id="KW-1185">Reference proteome</keyword>
<comment type="subcellular location">
    <subcellularLocation>
        <location evidence="1">Membrane</location>
        <topology evidence="1">Multi-pass membrane protein</topology>
    </subcellularLocation>
</comment>